<proteinExistence type="inferred from homology"/>
<comment type="similarity">
    <text evidence="2">Belongs to the GtrA family.</text>
</comment>
<dbReference type="InterPro" id="IPR051401">
    <property type="entry name" value="GtrA_CellWall_Glycosyl"/>
</dbReference>
<evidence type="ECO:0000256" key="3">
    <source>
        <dbReference type="ARBA" id="ARBA00022692"/>
    </source>
</evidence>
<keyword evidence="4 6" id="KW-1133">Transmembrane helix</keyword>
<accession>A0A2Z6UBQ1</accession>
<dbReference type="EMBL" id="BDSG01000001">
    <property type="protein sequence ID" value="GBL08535.1"/>
    <property type="molecule type" value="Genomic_DNA"/>
</dbReference>
<comment type="caution">
    <text evidence="8">The sequence shown here is derived from an EMBL/GenBank/DDBJ whole genome shotgun (WGS) entry which is preliminary data.</text>
</comment>
<name>A0A2Z6UBQ1_MICAE</name>
<reference evidence="8 9" key="1">
    <citation type="journal article" date="2018" name="Front. Microbiol.">
        <title>Adaptation of the Freshwater Bloom-Forming Cyanobacterium Microcystis aeruginosa to Brackish Water Is Driven by Recent Horizontal Transfer of Sucrose Genes.</title>
        <authorList>
            <person name="Tanabe Y."/>
            <person name="Hodoki Y."/>
            <person name="Sano T."/>
            <person name="Tada K."/>
            <person name="Watanabe M.M."/>
        </authorList>
    </citation>
    <scope>NUCLEOTIDE SEQUENCE [LARGE SCALE GENOMIC DNA]</scope>
    <source>
        <strain evidence="8 9">Sj</strain>
    </source>
</reference>
<evidence type="ECO:0000256" key="5">
    <source>
        <dbReference type="ARBA" id="ARBA00023136"/>
    </source>
</evidence>
<sequence>MYLIKKSKSVRFLLVGVINTLFGYSVFALLFRLGLDERYSLLIATICGVLFNFKTIGAIVFKDQNNRLLSRFIGVYLVIYLLNAESLRIVKMLGINMLVAQAILVLPLAIVSYFLNKTFVFRGNRR</sequence>
<comment type="subcellular location">
    <subcellularLocation>
        <location evidence="1">Membrane</location>
        <topology evidence="1">Multi-pass membrane protein</topology>
    </subcellularLocation>
</comment>
<evidence type="ECO:0000256" key="2">
    <source>
        <dbReference type="ARBA" id="ARBA00009399"/>
    </source>
</evidence>
<evidence type="ECO:0000313" key="9">
    <source>
        <dbReference type="Proteomes" id="UP000248272"/>
    </source>
</evidence>
<dbReference type="PANTHER" id="PTHR38459:SF1">
    <property type="entry name" value="PROPHAGE BACTOPRENOL-LINKED GLUCOSE TRANSLOCASE HOMOLOG"/>
    <property type="match status" value="1"/>
</dbReference>
<gene>
    <name evidence="8" type="ORF">MSj_00008</name>
</gene>
<dbReference type="GO" id="GO:0000271">
    <property type="term" value="P:polysaccharide biosynthetic process"/>
    <property type="evidence" value="ECO:0007669"/>
    <property type="project" value="InterPro"/>
</dbReference>
<evidence type="ECO:0000259" key="7">
    <source>
        <dbReference type="Pfam" id="PF04138"/>
    </source>
</evidence>
<organism evidence="8 9">
    <name type="scientific">Microcystis aeruginosa Sj</name>
    <dbReference type="NCBI Taxonomy" id="1979544"/>
    <lineage>
        <taxon>Bacteria</taxon>
        <taxon>Bacillati</taxon>
        <taxon>Cyanobacteriota</taxon>
        <taxon>Cyanophyceae</taxon>
        <taxon>Oscillatoriophycideae</taxon>
        <taxon>Chroococcales</taxon>
        <taxon>Microcystaceae</taxon>
        <taxon>Microcystis</taxon>
    </lineage>
</organism>
<evidence type="ECO:0000313" key="8">
    <source>
        <dbReference type="EMBL" id="GBL08535.1"/>
    </source>
</evidence>
<dbReference type="Proteomes" id="UP000248272">
    <property type="component" value="Unassembled WGS sequence"/>
</dbReference>
<feature type="transmembrane region" description="Helical" evidence="6">
    <location>
        <begin position="68"/>
        <end position="87"/>
    </location>
</feature>
<feature type="domain" description="GtrA/DPMS transmembrane" evidence="7">
    <location>
        <begin position="11"/>
        <end position="121"/>
    </location>
</feature>
<feature type="transmembrane region" description="Helical" evidence="6">
    <location>
        <begin position="39"/>
        <end position="61"/>
    </location>
</feature>
<dbReference type="PANTHER" id="PTHR38459">
    <property type="entry name" value="PROPHAGE BACTOPRENOL-LINKED GLUCOSE TRANSLOCASE HOMOLOG"/>
    <property type="match status" value="1"/>
</dbReference>
<feature type="transmembrane region" description="Helical" evidence="6">
    <location>
        <begin position="93"/>
        <end position="116"/>
    </location>
</feature>
<keyword evidence="5 6" id="KW-0472">Membrane</keyword>
<keyword evidence="3 6" id="KW-0812">Transmembrane</keyword>
<dbReference type="RefSeq" id="WP_110577562.1">
    <property type="nucleotide sequence ID" value="NZ_BDSG01000001.1"/>
</dbReference>
<dbReference type="InterPro" id="IPR007267">
    <property type="entry name" value="GtrA_DPMS_TM"/>
</dbReference>
<evidence type="ECO:0000256" key="6">
    <source>
        <dbReference type="SAM" id="Phobius"/>
    </source>
</evidence>
<dbReference type="GO" id="GO:0005886">
    <property type="term" value="C:plasma membrane"/>
    <property type="evidence" value="ECO:0007669"/>
    <property type="project" value="TreeGrafter"/>
</dbReference>
<dbReference type="Pfam" id="PF04138">
    <property type="entry name" value="GtrA_DPMS_TM"/>
    <property type="match status" value="1"/>
</dbReference>
<evidence type="ECO:0000256" key="1">
    <source>
        <dbReference type="ARBA" id="ARBA00004141"/>
    </source>
</evidence>
<evidence type="ECO:0000256" key="4">
    <source>
        <dbReference type="ARBA" id="ARBA00022989"/>
    </source>
</evidence>
<feature type="transmembrane region" description="Helical" evidence="6">
    <location>
        <begin position="12"/>
        <end position="33"/>
    </location>
</feature>
<dbReference type="AlphaFoldDB" id="A0A2Z6UBQ1"/>
<protein>
    <recommendedName>
        <fullName evidence="7">GtrA/DPMS transmembrane domain-containing protein</fullName>
    </recommendedName>
</protein>